<dbReference type="InterPro" id="IPR000182">
    <property type="entry name" value="GNAT_dom"/>
</dbReference>
<dbReference type="Proteomes" id="UP000008915">
    <property type="component" value="Chromosome"/>
</dbReference>
<dbReference type="HOGENOM" id="CLU_013985_34_6_9"/>
<dbReference type="GO" id="GO:0016747">
    <property type="term" value="F:acyltransferase activity, transferring groups other than amino-acyl groups"/>
    <property type="evidence" value="ECO:0007669"/>
    <property type="project" value="InterPro"/>
</dbReference>
<dbReference type="eggNOG" id="COG0456">
    <property type="taxonomic scope" value="Bacteria"/>
</dbReference>
<dbReference type="EMBL" id="CP002344">
    <property type="protein sequence ID" value="ADU50835.1"/>
    <property type="molecule type" value="Genomic_DNA"/>
</dbReference>
<dbReference type="PANTHER" id="PTHR43877:SF2">
    <property type="entry name" value="AMINOALKYLPHOSPHONATE N-ACETYLTRANSFERASE-RELATED"/>
    <property type="match status" value="1"/>
</dbReference>
<dbReference type="RefSeq" id="WP_013495140.1">
    <property type="nucleotide sequence ID" value="NC_014831.1"/>
</dbReference>
<dbReference type="Pfam" id="PF00583">
    <property type="entry name" value="Acetyltransf_1"/>
    <property type="match status" value="1"/>
</dbReference>
<dbReference type="InterPro" id="IPR050832">
    <property type="entry name" value="Bact_Acetyltransf"/>
</dbReference>
<keyword evidence="5" id="KW-1185">Reference proteome</keyword>
<proteinExistence type="predicted"/>
<dbReference type="CDD" id="cd04301">
    <property type="entry name" value="NAT_SF"/>
    <property type="match status" value="1"/>
</dbReference>
<protein>
    <submittedName>
        <fullName evidence="4">GCN5-related N-acetyltransferase</fullName>
    </submittedName>
</protein>
<feature type="domain" description="N-acetyltransferase" evidence="3">
    <location>
        <begin position="8"/>
        <end position="152"/>
    </location>
</feature>
<organism evidence="4 5">
    <name type="scientific">Thermaerobacter marianensis (strain ATCC 700841 / DSM 12885 / JCM 10246 / 7p75a)</name>
    <dbReference type="NCBI Taxonomy" id="644966"/>
    <lineage>
        <taxon>Bacteria</taxon>
        <taxon>Bacillati</taxon>
        <taxon>Bacillota</taxon>
        <taxon>Clostridia</taxon>
        <taxon>Eubacteriales</taxon>
        <taxon>Clostridiales Family XVII. Incertae Sedis</taxon>
        <taxon>Thermaerobacter</taxon>
    </lineage>
</organism>
<evidence type="ECO:0000256" key="2">
    <source>
        <dbReference type="ARBA" id="ARBA00023315"/>
    </source>
</evidence>
<dbReference type="SUPFAM" id="SSF55729">
    <property type="entry name" value="Acyl-CoA N-acyltransferases (Nat)"/>
    <property type="match status" value="1"/>
</dbReference>
<sequence>MTTGRPDITIRFAEPGDFEAVTRLLEELGRPAVPPEAEPAAREVYLHHIRRPDTASLVAEVEGRVVGFMSLEFRHRLNHTRPQAWIPDLIVTESARGLGIGRALLQRGFELARERNCWSITLESGYHRKVAHQLYRSAGMRDEGLYFRLHLG</sequence>
<dbReference type="Gene3D" id="3.40.630.30">
    <property type="match status" value="1"/>
</dbReference>
<evidence type="ECO:0000256" key="1">
    <source>
        <dbReference type="ARBA" id="ARBA00022679"/>
    </source>
</evidence>
<evidence type="ECO:0000259" key="3">
    <source>
        <dbReference type="PROSITE" id="PS51186"/>
    </source>
</evidence>
<dbReference type="AlphaFoldDB" id="E6SI57"/>
<keyword evidence="1" id="KW-0808">Transferase</keyword>
<dbReference type="PANTHER" id="PTHR43877">
    <property type="entry name" value="AMINOALKYLPHOSPHONATE N-ACETYLTRANSFERASE-RELATED-RELATED"/>
    <property type="match status" value="1"/>
</dbReference>
<dbReference type="PROSITE" id="PS51186">
    <property type="entry name" value="GNAT"/>
    <property type="match status" value="1"/>
</dbReference>
<accession>E6SI57</accession>
<name>E6SI57_THEM7</name>
<evidence type="ECO:0000313" key="4">
    <source>
        <dbReference type="EMBL" id="ADU50835.1"/>
    </source>
</evidence>
<gene>
    <name evidence="4" type="ordered locus">Tmar_0720</name>
</gene>
<reference evidence="4 5" key="1">
    <citation type="journal article" date="2010" name="Stand. Genomic Sci.">
        <title>Complete genome sequence of Thermaerobacter marianensis type strain (7p75a).</title>
        <authorList>
            <person name="Han C."/>
            <person name="Gu W."/>
            <person name="Zhang X."/>
            <person name="Lapidus A."/>
            <person name="Nolan M."/>
            <person name="Copeland A."/>
            <person name="Lucas S."/>
            <person name="Del Rio T.G."/>
            <person name="Tice H."/>
            <person name="Cheng J.F."/>
            <person name="Tapia R."/>
            <person name="Goodwin L."/>
            <person name="Pitluck S."/>
            <person name="Pagani I."/>
            <person name="Ivanova N."/>
            <person name="Mavromatis K."/>
            <person name="Mikhailova N."/>
            <person name="Pati A."/>
            <person name="Chen A."/>
            <person name="Palaniappan K."/>
            <person name="Land M."/>
            <person name="Hauser L."/>
            <person name="Chang Y.J."/>
            <person name="Jeffries C.D."/>
            <person name="Schneider S."/>
            <person name="Rohde M."/>
            <person name="Goker M."/>
            <person name="Pukall R."/>
            <person name="Woyke T."/>
            <person name="Bristow J."/>
            <person name="Eisen J.A."/>
            <person name="Markowitz V."/>
            <person name="Hugenholtz P."/>
            <person name="Kyrpides N.C."/>
            <person name="Klenk H.P."/>
            <person name="Detter J.C."/>
        </authorList>
    </citation>
    <scope>NUCLEOTIDE SEQUENCE [LARGE SCALE GENOMIC DNA]</scope>
    <source>
        <strain evidence="5">ATCC 700841 / DSM 12885 / JCM 10246 / 7p75a</strain>
    </source>
</reference>
<dbReference type="KEGG" id="tmr:Tmar_0720"/>
<evidence type="ECO:0000313" key="5">
    <source>
        <dbReference type="Proteomes" id="UP000008915"/>
    </source>
</evidence>
<dbReference type="STRING" id="644966.Tmar_0720"/>
<reference evidence="5" key="2">
    <citation type="journal article" date="2010" name="Stand. Genomic Sci.">
        <title>Complete genome sequence of Thermaerobacter marianensis type strain (7p75aT).</title>
        <authorList>
            <person name="Han C."/>
            <person name="Gu W."/>
            <person name="Zhang X."/>
            <person name="Lapidus A."/>
            <person name="Nolan M."/>
            <person name="Copeland A."/>
            <person name="Lucas S."/>
            <person name="Glavina Del Rio T."/>
            <person name="Tice H."/>
            <person name="Cheng J."/>
            <person name="Tapia R."/>
            <person name="Goodwin L."/>
            <person name="Pitluck S."/>
            <person name="Pagani I."/>
            <person name="Ivanova N."/>
            <person name="Mavromatis K."/>
            <person name="Mikhailova N."/>
            <person name="Pati A."/>
            <person name="Chen A."/>
            <person name="Palaniappan K."/>
            <person name="Land M."/>
            <person name="Hauser L."/>
            <person name="Chang Y."/>
            <person name="Jeffries C."/>
            <person name="Schneider S."/>
            <person name="Rohde M."/>
            <person name="Goker M."/>
            <person name="Pukall R."/>
            <person name="Woyke T."/>
            <person name="Bristow J."/>
            <person name="Eisen J."/>
            <person name="Markowitz V."/>
            <person name="Hugenholtz P."/>
            <person name="Kyrpides N."/>
            <person name="Klenk H."/>
            <person name="Detter J."/>
        </authorList>
    </citation>
    <scope>NUCLEOTIDE SEQUENCE [LARGE SCALE GENOMIC DNA]</scope>
    <source>
        <strain evidence="5">ATCC 700841 / DSM 12885 / JCM 10246 / 7p75a</strain>
    </source>
</reference>
<dbReference type="InterPro" id="IPR016181">
    <property type="entry name" value="Acyl_CoA_acyltransferase"/>
</dbReference>
<keyword evidence="2" id="KW-0012">Acyltransferase</keyword>